<evidence type="ECO:0000256" key="3">
    <source>
        <dbReference type="ARBA" id="ARBA00022679"/>
    </source>
</evidence>
<reference evidence="12 13" key="1">
    <citation type="journal article" date="2024" name="BMC Genomics">
        <title>Genome assembly of redclaw crayfish (Cherax quadricarinatus) provides insights into its immune adaptation and hypoxia tolerance.</title>
        <authorList>
            <person name="Liu Z."/>
            <person name="Zheng J."/>
            <person name="Li H."/>
            <person name="Fang K."/>
            <person name="Wang S."/>
            <person name="He J."/>
            <person name="Zhou D."/>
            <person name="Weng S."/>
            <person name="Chi M."/>
            <person name="Gu Z."/>
            <person name="He J."/>
            <person name="Li F."/>
            <person name="Wang M."/>
        </authorList>
    </citation>
    <scope>NUCLEOTIDE SEQUENCE [LARGE SCALE GENOMIC DNA]</scope>
    <source>
        <strain evidence="12">ZL_2023a</strain>
    </source>
</reference>
<evidence type="ECO:0000259" key="11">
    <source>
        <dbReference type="PROSITE" id="PS51675"/>
    </source>
</evidence>
<keyword evidence="5" id="KW-0819">tRNA processing</keyword>
<dbReference type="EMBL" id="JARKIK010000005">
    <property type="protein sequence ID" value="KAK8751521.1"/>
    <property type="molecule type" value="Genomic_DNA"/>
</dbReference>
<dbReference type="GO" id="GO:0008168">
    <property type="term" value="F:methyltransferase activity"/>
    <property type="evidence" value="ECO:0007669"/>
    <property type="project" value="UniProtKB-KW"/>
</dbReference>
<keyword evidence="3" id="KW-0808">Transferase</keyword>
<dbReference type="GO" id="GO:0005654">
    <property type="term" value="C:nucleoplasm"/>
    <property type="evidence" value="ECO:0007669"/>
    <property type="project" value="TreeGrafter"/>
</dbReference>
<dbReference type="CDD" id="cd18102">
    <property type="entry name" value="Trm10_MRRP1"/>
    <property type="match status" value="1"/>
</dbReference>
<dbReference type="Gene3D" id="3.40.1280.30">
    <property type="match status" value="1"/>
</dbReference>
<keyword evidence="6" id="KW-0809">Transit peptide</keyword>
<feature type="coiled-coil region" evidence="10">
    <location>
        <begin position="216"/>
        <end position="243"/>
    </location>
</feature>
<evidence type="ECO:0000256" key="4">
    <source>
        <dbReference type="ARBA" id="ARBA00022691"/>
    </source>
</evidence>
<comment type="caution">
    <text evidence="12">The sequence shown here is derived from an EMBL/GenBank/DDBJ whole genome shotgun (WGS) entry which is preliminary data.</text>
</comment>
<evidence type="ECO:0000256" key="8">
    <source>
        <dbReference type="ARBA" id="ARBA00023128"/>
    </source>
</evidence>
<evidence type="ECO:0000256" key="1">
    <source>
        <dbReference type="ARBA" id="ARBA00004173"/>
    </source>
</evidence>
<gene>
    <name evidence="12" type="ORF">OTU49_008906</name>
</gene>
<comment type="subcellular location">
    <subcellularLocation>
        <location evidence="1">Mitochondrion</location>
    </subcellularLocation>
</comment>
<organism evidence="12 13">
    <name type="scientific">Cherax quadricarinatus</name>
    <name type="common">Australian red claw crayfish</name>
    <dbReference type="NCBI Taxonomy" id="27406"/>
    <lineage>
        <taxon>Eukaryota</taxon>
        <taxon>Metazoa</taxon>
        <taxon>Ecdysozoa</taxon>
        <taxon>Arthropoda</taxon>
        <taxon>Crustacea</taxon>
        <taxon>Multicrustacea</taxon>
        <taxon>Malacostraca</taxon>
        <taxon>Eumalacostraca</taxon>
        <taxon>Eucarida</taxon>
        <taxon>Decapoda</taxon>
        <taxon>Pleocyemata</taxon>
        <taxon>Astacidea</taxon>
        <taxon>Parastacoidea</taxon>
        <taxon>Parastacidae</taxon>
        <taxon>Cherax</taxon>
    </lineage>
</organism>
<feature type="domain" description="SAM-dependent MTase TRM10-type" evidence="11">
    <location>
        <begin position="275"/>
        <end position="425"/>
    </location>
</feature>
<keyword evidence="4" id="KW-0949">S-adenosyl-L-methionine</keyword>
<evidence type="ECO:0000256" key="6">
    <source>
        <dbReference type="ARBA" id="ARBA00022946"/>
    </source>
</evidence>
<sequence>MTARVGATLCVSSRCHLYLRRWAAPSRSLHLRFSSELAKSCGSRVTNCQHPKWVKMKMDHQLQLGKVKLYCTSNQQHTRGEKIDGDFKNTEDDHKPVSDSVILTEEYKISHDIVDNTRTKRVNFELNNASIRADSVAEAETNIITNDGVKVSGGTPSVVTEEDEEVDMEELIKLEVELLRQEGFSVPSTFTPNKWQELLTKGSFHGRKKFLRYLFITEMKKLNEKKKREIKRKIREETSIQKEREKAADNEHIQYGLFRNSIFLKVLDSTTNQFFNSRVISAMMFGQPLVLDMDFENHMTTKERQNCAFQIQMLIGGNRVHADPYAIHLCNVDSSADTMQRLAKFIPTMYQPEFPLIMTPESYLDTFPRDKLVYLTPHCNENMENYDHDAIYIVGALVDKSNGAPLTLAKAKKEGIKMKKLPLDR</sequence>
<evidence type="ECO:0000256" key="7">
    <source>
        <dbReference type="ARBA" id="ARBA00023054"/>
    </source>
</evidence>
<evidence type="ECO:0000313" key="12">
    <source>
        <dbReference type="EMBL" id="KAK8751521.1"/>
    </source>
</evidence>
<name>A0AAW0YJ62_CHEQU</name>
<dbReference type="GO" id="GO:0005739">
    <property type="term" value="C:mitochondrion"/>
    <property type="evidence" value="ECO:0007669"/>
    <property type="project" value="UniProtKB-SubCell"/>
</dbReference>
<keyword evidence="2" id="KW-0489">Methyltransferase</keyword>
<dbReference type="PROSITE" id="PS51675">
    <property type="entry name" value="SAM_MT_TRM10"/>
    <property type="match status" value="1"/>
</dbReference>
<keyword evidence="13" id="KW-1185">Reference proteome</keyword>
<dbReference type="GO" id="GO:0032259">
    <property type="term" value="P:methylation"/>
    <property type="evidence" value="ECO:0007669"/>
    <property type="project" value="UniProtKB-KW"/>
</dbReference>
<dbReference type="AlphaFoldDB" id="A0AAW0YJ62"/>
<protein>
    <recommendedName>
        <fullName evidence="9">RNA (guanine-9-)-methyltransferase domain-containing protein 1</fullName>
    </recommendedName>
</protein>
<dbReference type="PANTHER" id="PTHR13563">
    <property type="entry name" value="TRNA (GUANINE-9-) METHYLTRANSFERASE"/>
    <property type="match status" value="1"/>
</dbReference>
<evidence type="ECO:0000256" key="10">
    <source>
        <dbReference type="SAM" id="Coils"/>
    </source>
</evidence>
<dbReference type="GO" id="GO:0070131">
    <property type="term" value="P:positive regulation of mitochondrial translation"/>
    <property type="evidence" value="ECO:0007669"/>
    <property type="project" value="TreeGrafter"/>
</dbReference>
<evidence type="ECO:0000313" key="13">
    <source>
        <dbReference type="Proteomes" id="UP001445076"/>
    </source>
</evidence>
<dbReference type="InterPro" id="IPR028564">
    <property type="entry name" value="MT_TRM10-typ"/>
</dbReference>
<dbReference type="InterPro" id="IPR038459">
    <property type="entry name" value="MT_TRM10-typ_sf"/>
</dbReference>
<dbReference type="PANTHER" id="PTHR13563:SF5">
    <property type="entry name" value="TRNA METHYLTRANSFERASE 10 HOMOLOG C"/>
    <property type="match status" value="1"/>
</dbReference>
<accession>A0AAW0YJ62</accession>
<keyword evidence="8" id="KW-0496">Mitochondrion</keyword>
<dbReference type="GO" id="GO:0000049">
    <property type="term" value="F:tRNA binding"/>
    <property type="evidence" value="ECO:0007669"/>
    <property type="project" value="TreeGrafter"/>
</dbReference>
<proteinExistence type="predicted"/>
<keyword evidence="7 10" id="KW-0175">Coiled coil</keyword>
<evidence type="ECO:0000256" key="9">
    <source>
        <dbReference type="ARBA" id="ARBA00029803"/>
    </source>
</evidence>
<evidence type="ECO:0000256" key="5">
    <source>
        <dbReference type="ARBA" id="ARBA00022694"/>
    </source>
</evidence>
<dbReference type="InterPro" id="IPR007356">
    <property type="entry name" value="tRNA_m1G_MeTrfase_euk"/>
</dbReference>
<dbReference type="Proteomes" id="UP001445076">
    <property type="component" value="Unassembled WGS sequence"/>
</dbReference>
<dbReference type="GO" id="GO:0097745">
    <property type="term" value="P:mitochondrial tRNA 5'-end processing"/>
    <property type="evidence" value="ECO:0007669"/>
    <property type="project" value="TreeGrafter"/>
</dbReference>
<evidence type="ECO:0000256" key="2">
    <source>
        <dbReference type="ARBA" id="ARBA00022603"/>
    </source>
</evidence>
<dbReference type="InterPro" id="IPR025812">
    <property type="entry name" value="Trm10_C_MTase_dom"/>
</dbReference>